<reference evidence="1 2" key="1">
    <citation type="submission" date="2022-03" db="EMBL/GenBank/DDBJ databases">
        <title>Streptomyces yunnanensis P86,complete genome.</title>
        <authorList>
            <person name="Chen S."/>
            <person name="Zhang Q."/>
        </authorList>
    </citation>
    <scope>NUCLEOTIDE SEQUENCE [LARGE SCALE GENOMIC DNA]</scope>
    <source>
        <strain evidence="1 2">P86</strain>
    </source>
</reference>
<keyword evidence="2" id="KW-1185">Reference proteome</keyword>
<sequence>MLVLAGAAFDVIAFLRDVRATGMPVLWALASPKIDEREVLAAMLEVDAPLVRERPGLLLITDKGFASRVFERSLCERGISLLRPSVKREFARPGEPMLK</sequence>
<gene>
    <name evidence="1" type="ORF">MOV08_32890</name>
</gene>
<dbReference type="EMBL" id="CP095749">
    <property type="protein sequence ID" value="WEB43603.1"/>
    <property type="molecule type" value="Genomic_DNA"/>
</dbReference>
<protein>
    <recommendedName>
        <fullName evidence="3">Transposase DDE domain-containing protein</fullName>
    </recommendedName>
</protein>
<evidence type="ECO:0008006" key="3">
    <source>
        <dbReference type="Google" id="ProtNLM"/>
    </source>
</evidence>
<evidence type="ECO:0000313" key="1">
    <source>
        <dbReference type="EMBL" id="WEB43603.1"/>
    </source>
</evidence>
<evidence type="ECO:0000313" key="2">
    <source>
        <dbReference type="Proteomes" id="UP001218629"/>
    </source>
</evidence>
<proteinExistence type="predicted"/>
<accession>A0ABY8AF78</accession>
<name>A0ABY8AF78_9ACTN</name>
<organism evidence="1 2">
    <name type="scientific">Streptomyces yunnanensis</name>
    <dbReference type="NCBI Taxonomy" id="156453"/>
    <lineage>
        <taxon>Bacteria</taxon>
        <taxon>Bacillati</taxon>
        <taxon>Actinomycetota</taxon>
        <taxon>Actinomycetes</taxon>
        <taxon>Kitasatosporales</taxon>
        <taxon>Streptomycetaceae</taxon>
        <taxon>Streptomyces</taxon>
    </lineage>
</organism>
<dbReference type="Proteomes" id="UP001218629">
    <property type="component" value="Chromosome"/>
</dbReference>